<dbReference type="AlphaFoldDB" id="A0A291PBV9"/>
<evidence type="ECO:0000313" key="2">
    <source>
        <dbReference type="EMBL" id="ATJ84384.1"/>
    </source>
</evidence>
<organism evidence="2 3">
    <name type="scientific">Halomonas beimenensis</name>
    <dbReference type="NCBI Taxonomy" id="475662"/>
    <lineage>
        <taxon>Bacteria</taxon>
        <taxon>Pseudomonadati</taxon>
        <taxon>Pseudomonadota</taxon>
        <taxon>Gammaproteobacteria</taxon>
        <taxon>Oceanospirillales</taxon>
        <taxon>Halomonadaceae</taxon>
        <taxon>Halomonas</taxon>
    </lineage>
</organism>
<reference evidence="2 3" key="1">
    <citation type="journal article" date="2017" name="Sci. Rep.">
        <title>Revealing the Saline Adaptation Strategies of the Halophilic Bacterium Halomonas beimenensis through High-throughput Omics and Transposon Mutagenesis Approaches.</title>
        <authorList>
            <person name="Chen Y.H."/>
            <person name="Lin S.S."/>
            <person name="Shyu Y.T."/>
        </authorList>
    </citation>
    <scope>NUCLEOTIDE SEQUENCE [LARGE SCALE GENOMIC DNA]</scope>
    <source>
        <strain evidence="2 3">NTU-111</strain>
    </source>
</reference>
<gene>
    <name evidence="2" type="ORF">BEI_3397</name>
</gene>
<evidence type="ECO:0000313" key="3">
    <source>
        <dbReference type="Proteomes" id="UP000219993"/>
    </source>
</evidence>
<dbReference type="KEGG" id="hbe:BEI_3397"/>
<sequence length="146" mass="16952">MTQDAHLEAFCAFYNKLDKSCTKNLYKIYTQDVAFEDPLHRIEGLDALEDYFSSLYENVTRCRFRFHQRQRLGEQAFVTWTMHVAHPRLARGREIAVEGCSRLAFAGDGSGRVHEHRDYFDAGALLYEQLPLIGPTIRLIKRRAGR</sequence>
<proteinExistence type="predicted"/>
<protein>
    <submittedName>
        <fullName evidence="2">Ketosteroid isomerase-related protein</fullName>
    </submittedName>
</protein>
<keyword evidence="3" id="KW-1185">Reference proteome</keyword>
<dbReference type="InterPro" id="IPR032710">
    <property type="entry name" value="NTF2-like_dom_sf"/>
</dbReference>
<keyword evidence="2" id="KW-0413">Isomerase</keyword>
<dbReference type="SUPFAM" id="SSF54427">
    <property type="entry name" value="NTF2-like"/>
    <property type="match status" value="1"/>
</dbReference>
<dbReference type="RefSeq" id="WP_097790585.1">
    <property type="nucleotide sequence ID" value="NZ_BAAADT010000043.1"/>
</dbReference>
<dbReference type="Gene3D" id="3.10.450.50">
    <property type="match status" value="1"/>
</dbReference>
<feature type="domain" description="SnoaL-like" evidence="1">
    <location>
        <begin position="13"/>
        <end position="108"/>
    </location>
</feature>
<dbReference type="OrthoDB" id="1115105at2"/>
<dbReference type="Pfam" id="PF12680">
    <property type="entry name" value="SnoaL_2"/>
    <property type="match status" value="1"/>
</dbReference>
<dbReference type="InterPro" id="IPR037401">
    <property type="entry name" value="SnoaL-like"/>
</dbReference>
<dbReference type="Proteomes" id="UP000219993">
    <property type="component" value="Chromosome"/>
</dbReference>
<evidence type="ECO:0000259" key="1">
    <source>
        <dbReference type="Pfam" id="PF12680"/>
    </source>
</evidence>
<accession>A0A291PBV9</accession>
<name>A0A291PBV9_9GAMM</name>
<dbReference type="EMBL" id="CP021435">
    <property type="protein sequence ID" value="ATJ84384.1"/>
    <property type="molecule type" value="Genomic_DNA"/>
</dbReference>
<dbReference type="GO" id="GO:0016853">
    <property type="term" value="F:isomerase activity"/>
    <property type="evidence" value="ECO:0007669"/>
    <property type="project" value="UniProtKB-KW"/>
</dbReference>